<dbReference type="eggNOG" id="COG5662">
    <property type="taxonomic scope" value="Bacteria"/>
</dbReference>
<protein>
    <recommendedName>
        <fullName evidence="3">Putative zinc-finger domain-containing protein</fullName>
    </recommendedName>
</protein>
<accession>L7L7M3</accession>
<dbReference type="RefSeq" id="WP_005937571.1">
    <property type="nucleotide sequence ID" value="NZ_ATVK01000045.1"/>
</dbReference>
<dbReference type="Gene3D" id="1.10.10.1320">
    <property type="entry name" value="Anti-sigma factor, zinc-finger domain"/>
    <property type="match status" value="1"/>
</dbReference>
<evidence type="ECO:0000313" key="4">
    <source>
        <dbReference type="EMBL" id="GAC56761.1"/>
    </source>
</evidence>
<keyword evidence="1" id="KW-0805">Transcription regulation</keyword>
<dbReference type="AlphaFoldDB" id="L7L7M3"/>
<evidence type="ECO:0000259" key="3">
    <source>
        <dbReference type="Pfam" id="PF13490"/>
    </source>
</evidence>
<organism evidence="4 5">
    <name type="scientific">Gordonia hirsuta DSM 44140 = NBRC 16056</name>
    <dbReference type="NCBI Taxonomy" id="1121927"/>
    <lineage>
        <taxon>Bacteria</taxon>
        <taxon>Bacillati</taxon>
        <taxon>Actinomycetota</taxon>
        <taxon>Actinomycetes</taxon>
        <taxon>Mycobacteriales</taxon>
        <taxon>Gordoniaceae</taxon>
        <taxon>Gordonia</taxon>
    </lineage>
</organism>
<comment type="caution">
    <text evidence="4">The sequence shown here is derived from an EMBL/GenBank/DDBJ whole genome shotgun (WGS) entry which is preliminary data.</text>
</comment>
<evidence type="ECO:0000256" key="1">
    <source>
        <dbReference type="ARBA" id="ARBA00023015"/>
    </source>
</evidence>
<gene>
    <name evidence="4" type="ORF">GOHSU_12_01510</name>
</gene>
<evidence type="ECO:0000256" key="2">
    <source>
        <dbReference type="ARBA" id="ARBA00023163"/>
    </source>
</evidence>
<evidence type="ECO:0000313" key="5">
    <source>
        <dbReference type="Proteomes" id="UP000053405"/>
    </source>
</evidence>
<reference evidence="4 5" key="1">
    <citation type="submission" date="2012-12" db="EMBL/GenBank/DDBJ databases">
        <title>Whole genome shotgun sequence of Gordonia hirsuta NBRC 16056.</title>
        <authorList>
            <person name="Isaki-Nakamura S."/>
            <person name="Hosoyama A."/>
            <person name="Tsuchikane K."/>
            <person name="Katsumata H."/>
            <person name="Baba S."/>
            <person name="Yamazaki S."/>
            <person name="Fujita N."/>
        </authorList>
    </citation>
    <scope>NUCLEOTIDE SEQUENCE [LARGE SCALE GENOMIC DNA]</scope>
    <source>
        <strain evidence="4 5">NBRC 16056</strain>
    </source>
</reference>
<dbReference type="Pfam" id="PF13490">
    <property type="entry name" value="zf-HC2"/>
    <property type="match status" value="1"/>
</dbReference>
<dbReference type="InterPro" id="IPR027383">
    <property type="entry name" value="Znf_put"/>
</dbReference>
<sequence>MFAPNPEYRAGRDFASTDHLAADAVVAYVDGVLRPDACARVEDHLRLCAACAADIDAQATAAALLRGSCDVSAPSDLVGELSQIPTREYHVRDLDRRSR</sequence>
<proteinExistence type="predicted"/>
<keyword evidence="5" id="KW-1185">Reference proteome</keyword>
<keyword evidence="2" id="KW-0804">Transcription</keyword>
<name>L7L7M3_9ACTN</name>
<dbReference type="STRING" id="1121927.GOHSU_12_01510"/>
<dbReference type="EMBL" id="BANT01000012">
    <property type="protein sequence ID" value="GAC56761.1"/>
    <property type="molecule type" value="Genomic_DNA"/>
</dbReference>
<dbReference type="Proteomes" id="UP000053405">
    <property type="component" value="Unassembled WGS sequence"/>
</dbReference>
<feature type="domain" description="Putative zinc-finger" evidence="3">
    <location>
        <begin position="23"/>
        <end position="52"/>
    </location>
</feature>
<dbReference type="InterPro" id="IPR041916">
    <property type="entry name" value="Anti_sigma_zinc_sf"/>
</dbReference>